<proteinExistence type="predicted"/>
<organism evidence="2 3">
    <name type="scientific">Roseburia inulinivorans DSM 16841</name>
    <dbReference type="NCBI Taxonomy" id="622312"/>
    <lineage>
        <taxon>Bacteria</taxon>
        <taxon>Bacillati</taxon>
        <taxon>Bacillota</taxon>
        <taxon>Clostridia</taxon>
        <taxon>Lachnospirales</taxon>
        <taxon>Lachnospiraceae</taxon>
        <taxon>Roseburia</taxon>
    </lineage>
</organism>
<reference evidence="2 3" key="1">
    <citation type="submission" date="2009-02" db="EMBL/GenBank/DDBJ databases">
        <authorList>
            <person name="Fulton L."/>
            <person name="Clifton S."/>
            <person name="Fulton B."/>
            <person name="Xu J."/>
            <person name="Minx P."/>
            <person name="Pepin K.H."/>
            <person name="Johnson M."/>
            <person name="Bhonagiri V."/>
            <person name="Nash W.E."/>
            <person name="Mardis E.R."/>
            <person name="Wilson R.K."/>
        </authorList>
    </citation>
    <scope>NUCLEOTIDE SEQUENCE [LARGE SCALE GENOMIC DNA]</scope>
    <source>
        <strain evidence="2 3">DSM 16841</strain>
    </source>
</reference>
<evidence type="ECO:0000256" key="1">
    <source>
        <dbReference type="SAM" id="MobiDB-lite"/>
    </source>
</evidence>
<accession>C0FPI5</accession>
<evidence type="ECO:0000313" key="2">
    <source>
        <dbReference type="EMBL" id="EEG95440.1"/>
    </source>
</evidence>
<feature type="region of interest" description="Disordered" evidence="1">
    <location>
        <begin position="54"/>
        <end position="75"/>
    </location>
</feature>
<dbReference type="AlphaFoldDB" id="C0FPI5"/>
<protein>
    <submittedName>
        <fullName evidence="2">Uncharacterized protein</fullName>
    </submittedName>
</protein>
<dbReference type="EMBL" id="ACFY01000031">
    <property type="protein sequence ID" value="EEG95440.1"/>
    <property type="molecule type" value="Genomic_DNA"/>
</dbReference>
<sequence>MQAATEKIRDVPAGAECHVAQFGYDEAQTQTRSTGRVRGEALRYMRHRKPRLQRGYERGQESGKQCKAVPTLRKQTDSVHTEPACFMLVGALPQSPQNTEFVF</sequence>
<name>C0FPI5_9FIRM</name>
<reference evidence="2 3" key="2">
    <citation type="submission" date="2009-03" db="EMBL/GenBank/DDBJ databases">
        <title>Draft genome sequence of Roseburia inulinivorans (DSM 16841).</title>
        <authorList>
            <person name="Sudarsanam P."/>
            <person name="Ley R."/>
            <person name="Guruge J."/>
            <person name="Turnbaugh P.J."/>
            <person name="Mahowald M."/>
            <person name="Liep D."/>
            <person name="Gordon J."/>
        </authorList>
    </citation>
    <scope>NUCLEOTIDE SEQUENCE [LARGE SCALE GENOMIC DNA]</scope>
    <source>
        <strain evidence="2 3">DSM 16841</strain>
    </source>
</reference>
<comment type="caution">
    <text evidence="2">The sequence shown here is derived from an EMBL/GenBank/DDBJ whole genome shotgun (WGS) entry which is preliminary data.</text>
</comment>
<evidence type="ECO:0000313" key="3">
    <source>
        <dbReference type="Proteomes" id="UP000003561"/>
    </source>
</evidence>
<dbReference type="Proteomes" id="UP000003561">
    <property type="component" value="Unassembled WGS sequence"/>
</dbReference>
<gene>
    <name evidence="2" type="ORF">ROSEINA2194_00637</name>
</gene>